<dbReference type="AlphaFoldDB" id="A0A4C1ZSS9"/>
<dbReference type="EMBL" id="BGZK01002179">
    <property type="protein sequence ID" value="GBP91536.1"/>
    <property type="molecule type" value="Genomic_DNA"/>
</dbReference>
<evidence type="ECO:0000313" key="3">
    <source>
        <dbReference type="Proteomes" id="UP000299102"/>
    </source>
</evidence>
<reference evidence="2 3" key="1">
    <citation type="journal article" date="2019" name="Commun. Biol.">
        <title>The bagworm genome reveals a unique fibroin gene that provides high tensile strength.</title>
        <authorList>
            <person name="Kono N."/>
            <person name="Nakamura H."/>
            <person name="Ohtoshi R."/>
            <person name="Tomita M."/>
            <person name="Numata K."/>
            <person name="Arakawa K."/>
        </authorList>
    </citation>
    <scope>NUCLEOTIDE SEQUENCE [LARGE SCALE GENOMIC DNA]</scope>
</reference>
<protein>
    <submittedName>
        <fullName evidence="2">Uncharacterized protein</fullName>
    </submittedName>
</protein>
<feature type="region of interest" description="Disordered" evidence="1">
    <location>
        <begin position="1"/>
        <end position="32"/>
    </location>
</feature>
<name>A0A4C1ZSS9_EUMVA</name>
<evidence type="ECO:0000256" key="1">
    <source>
        <dbReference type="SAM" id="MobiDB-lite"/>
    </source>
</evidence>
<proteinExistence type="predicted"/>
<accession>A0A4C1ZSS9</accession>
<organism evidence="2 3">
    <name type="scientific">Eumeta variegata</name>
    <name type="common">Bagworm moth</name>
    <name type="synonym">Eumeta japonica</name>
    <dbReference type="NCBI Taxonomy" id="151549"/>
    <lineage>
        <taxon>Eukaryota</taxon>
        <taxon>Metazoa</taxon>
        <taxon>Ecdysozoa</taxon>
        <taxon>Arthropoda</taxon>
        <taxon>Hexapoda</taxon>
        <taxon>Insecta</taxon>
        <taxon>Pterygota</taxon>
        <taxon>Neoptera</taxon>
        <taxon>Endopterygota</taxon>
        <taxon>Lepidoptera</taxon>
        <taxon>Glossata</taxon>
        <taxon>Ditrysia</taxon>
        <taxon>Tineoidea</taxon>
        <taxon>Psychidae</taxon>
        <taxon>Oiketicinae</taxon>
        <taxon>Eumeta</taxon>
    </lineage>
</organism>
<sequence>MQHRMHAGSSRSRCACAGARLRPGSPRAPTPIKDNIQFELTSLHKTQVALFSLERGRSRAIMDRPSPDPPL</sequence>
<keyword evidence="3" id="KW-1185">Reference proteome</keyword>
<gene>
    <name evidence="2" type="ORF">EVAR_67133_1</name>
</gene>
<evidence type="ECO:0000313" key="2">
    <source>
        <dbReference type="EMBL" id="GBP91536.1"/>
    </source>
</evidence>
<comment type="caution">
    <text evidence="2">The sequence shown here is derived from an EMBL/GenBank/DDBJ whole genome shotgun (WGS) entry which is preliminary data.</text>
</comment>
<dbReference type="Proteomes" id="UP000299102">
    <property type="component" value="Unassembled WGS sequence"/>
</dbReference>